<gene>
    <name evidence="1" type="primary">Acey_s0007.g3519</name>
    <name evidence="1" type="ORF">Y032_0007g3519</name>
</gene>
<name>A0A016VNR0_9BILA</name>
<evidence type="ECO:0000313" key="1">
    <source>
        <dbReference type="EMBL" id="EYC28956.1"/>
    </source>
</evidence>
<keyword evidence="2" id="KW-1185">Reference proteome</keyword>
<organism evidence="1 2">
    <name type="scientific">Ancylostoma ceylanicum</name>
    <dbReference type="NCBI Taxonomy" id="53326"/>
    <lineage>
        <taxon>Eukaryota</taxon>
        <taxon>Metazoa</taxon>
        <taxon>Ecdysozoa</taxon>
        <taxon>Nematoda</taxon>
        <taxon>Chromadorea</taxon>
        <taxon>Rhabditida</taxon>
        <taxon>Rhabditina</taxon>
        <taxon>Rhabditomorpha</taxon>
        <taxon>Strongyloidea</taxon>
        <taxon>Ancylostomatidae</taxon>
        <taxon>Ancylostomatinae</taxon>
        <taxon>Ancylostoma</taxon>
    </lineage>
</organism>
<comment type="caution">
    <text evidence="1">The sequence shown here is derived from an EMBL/GenBank/DDBJ whole genome shotgun (WGS) entry which is preliminary data.</text>
</comment>
<evidence type="ECO:0000313" key="2">
    <source>
        <dbReference type="Proteomes" id="UP000024635"/>
    </source>
</evidence>
<protein>
    <submittedName>
        <fullName evidence="1">Uncharacterized protein</fullName>
    </submittedName>
</protein>
<sequence>MHHHCILPRIKVSTTQIYPLLALVSKRLQCVVPLMHRDPPPRPGTIIDDVTVVRTIIRANDRHSPTPRHPSSDFQTHFNRVIPLISDRIAM</sequence>
<reference evidence="2" key="1">
    <citation type="journal article" date="2015" name="Nat. Genet.">
        <title>The genome and transcriptome of the zoonotic hookworm Ancylostoma ceylanicum identify infection-specific gene families.</title>
        <authorList>
            <person name="Schwarz E.M."/>
            <person name="Hu Y."/>
            <person name="Antoshechkin I."/>
            <person name="Miller M.M."/>
            <person name="Sternberg P.W."/>
            <person name="Aroian R.V."/>
        </authorList>
    </citation>
    <scope>NUCLEOTIDE SEQUENCE</scope>
    <source>
        <strain evidence="2">HY135</strain>
    </source>
</reference>
<dbReference type="Proteomes" id="UP000024635">
    <property type="component" value="Unassembled WGS sequence"/>
</dbReference>
<dbReference type="AlphaFoldDB" id="A0A016VNR0"/>
<accession>A0A016VNR0</accession>
<proteinExistence type="predicted"/>
<dbReference type="EMBL" id="JARK01001343">
    <property type="protein sequence ID" value="EYC28956.1"/>
    <property type="molecule type" value="Genomic_DNA"/>
</dbReference>